<reference evidence="3" key="1">
    <citation type="submission" date="2017-02" db="EMBL/GenBank/DDBJ databases">
        <authorList>
            <person name="Varghese N."/>
            <person name="Submissions S."/>
        </authorList>
    </citation>
    <scope>NUCLEOTIDE SEQUENCE [LARGE SCALE GENOMIC DNA]</scope>
    <source>
        <strain evidence="3">ATCC 25662</strain>
    </source>
</reference>
<dbReference type="Proteomes" id="UP000243297">
    <property type="component" value="Unassembled WGS sequence"/>
</dbReference>
<feature type="signal peptide" evidence="1">
    <location>
        <begin position="1"/>
        <end position="20"/>
    </location>
</feature>
<keyword evidence="3" id="KW-1185">Reference proteome</keyword>
<dbReference type="STRING" id="118967.SAMN02745191_0105"/>
<name>A0A1T4JVD4_9FIRM</name>
<organism evidence="2 3">
    <name type="scientific">Anaerorhabdus furcosa</name>
    <dbReference type="NCBI Taxonomy" id="118967"/>
    <lineage>
        <taxon>Bacteria</taxon>
        <taxon>Bacillati</taxon>
        <taxon>Bacillota</taxon>
        <taxon>Erysipelotrichia</taxon>
        <taxon>Erysipelotrichales</taxon>
        <taxon>Erysipelotrichaceae</taxon>
        <taxon>Anaerorhabdus</taxon>
    </lineage>
</organism>
<gene>
    <name evidence="2" type="ORF">SAMN02745191_0105</name>
</gene>
<dbReference type="RefSeq" id="WP_078710572.1">
    <property type="nucleotide sequence ID" value="NZ_FUWY01000001.1"/>
</dbReference>
<sequence length="78" mass="9041">MKRICAFMILLLLISGCSDKHNVQGTPEEGYPEESGDKTIDGYFIVEDEKFYYLPNISSEDEIGDYMSKPYCTFDYYL</sequence>
<evidence type="ECO:0000313" key="3">
    <source>
        <dbReference type="Proteomes" id="UP000243297"/>
    </source>
</evidence>
<feature type="chain" id="PRO_5039300004" evidence="1">
    <location>
        <begin position="21"/>
        <end position="78"/>
    </location>
</feature>
<dbReference type="EMBL" id="FUWY01000001">
    <property type="protein sequence ID" value="SJZ34055.1"/>
    <property type="molecule type" value="Genomic_DNA"/>
</dbReference>
<proteinExistence type="predicted"/>
<dbReference type="AlphaFoldDB" id="A0A1T4JVD4"/>
<evidence type="ECO:0000313" key="2">
    <source>
        <dbReference type="EMBL" id="SJZ34055.1"/>
    </source>
</evidence>
<dbReference type="PROSITE" id="PS51257">
    <property type="entry name" value="PROKAR_LIPOPROTEIN"/>
    <property type="match status" value="1"/>
</dbReference>
<keyword evidence="1" id="KW-0732">Signal</keyword>
<accession>A0A1T4JVD4</accession>
<evidence type="ECO:0000256" key="1">
    <source>
        <dbReference type="SAM" id="SignalP"/>
    </source>
</evidence>
<protein>
    <submittedName>
        <fullName evidence="2">Uncharacterized protein</fullName>
    </submittedName>
</protein>